<evidence type="ECO:0000313" key="6">
    <source>
        <dbReference type="Proteomes" id="UP000515960"/>
    </source>
</evidence>
<dbReference type="SUPFAM" id="SSF50891">
    <property type="entry name" value="Cyclophilin-like"/>
    <property type="match status" value="1"/>
</dbReference>
<dbReference type="AlphaFoldDB" id="A0A7G9B515"/>
<feature type="domain" description="Carboxyltransferase" evidence="4">
    <location>
        <begin position="24"/>
        <end position="305"/>
    </location>
</feature>
<dbReference type="SMART" id="SM00797">
    <property type="entry name" value="AHS2"/>
    <property type="match status" value="1"/>
</dbReference>
<keyword evidence="3" id="KW-0067">ATP-binding</keyword>
<keyword evidence="5" id="KW-0808">Transferase</keyword>
<dbReference type="PANTHER" id="PTHR43309">
    <property type="entry name" value="5-OXOPROLINASE SUBUNIT C"/>
    <property type="match status" value="1"/>
</dbReference>
<protein>
    <submittedName>
        <fullName evidence="5">Biotin-dependent carboxyltransferase family protein</fullName>
    </submittedName>
</protein>
<dbReference type="InterPro" id="IPR052708">
    <property type="entry name" value="PxpC"/>
</dbReference>
<dbReference type="GO" id="GO:0005524">
    <property type="term" value="F:ATP binding"/>
    <property type="evidence" value="ECO:0007669"/>
    <property type="project" value="UniProtKB-KW"/>
</dbReference>
<evidence type="ECO:0000256" key="2">
    <source>
        <dbReference type="ARBA" id="ARBA00022801"/>
    </source>
</evidence>
<keyword evidence="2" id="KW-0378">Hydrolase</keyword>
<dbReference type="KEGG" id="ohi:H8790_00900"/>
<dbReference type="Gene3D" id="2.40.100.10">
    <property type="entry name" value="Cyclophilin-like"/>
    <property type="match status" value="1"/>
</dbReference>
<name>A0A7G9B515_9FIRM</name>
<dbReference type="GO" id="GO:0016787">
    <property type="term" value="F:hydrolase activity"/>
    <property type="evidence" value="ECO:0007669"/>
    <property type="project" value="UniProtKB-KW"/>
</dbReference>
<dbReference type="InterPro" id="IPR003778">
    <property type="entry name" value="CT_A_B"/>
</dbReference>
<organism evidence="5 6">
    <name type="scientific">Oscillibacter hominis</name>
    <dbReference type="NCBI Taxonomy" id="2763056"/>
    <lineage>
        <taxon>Bacteria</taxon>
        <taxon>Bacillati</taxon>
        <taxon>Bacillota</taxon>
        <taxon>Clostridia</taxon>
        <taxon>Eubacteriales</taxon>
        <taxon>Oscillospiraceae</taxon>
        <taxon>Oscillibacter</taxon>
    </lineage>
</organism>
<keyword evidence="6" id="KW-1185">Reference proteome</keyword>
<dbReference type="RefSeq" id="WP_187333232.1">
    <property type="nucleotide sequence ID" value="NZ_CP060490.1"/>
</dbReference>
<dbReference type="InterPro" id="IPR029000">
    <property type="entry name" value="Cyclophilin-like_dom_sf"/>
</dbReference>
<gene>
    <name evidence="5" type="ORF">H8790_00900</name>
</gene>
<dbReference type="EMBL" id="CP060490">
    <property type="protein sequence ID" value="QNL44646.1"/>
    <property type="molecule type" value="Genomic_DNA"/>
</dbReference>
<evidence type="ECO:0000256" key="1">
    <source>
        <dbReference type="ARBA" id="ARBA00022741"/>
    </source>
</evidence>
<sequence>MSILVEQGGLLTTVQDRGRRGWQQYGVPVAGAMDQQAMMLANLLVDNDEGEAVLEATVLGPALRFQTANVFAVTGGDLSPQLNGQVIPMYRAVAAGAGDKLTFGGLKTGFRAYIAFAGGLDVPLVMNSRSTHLRGKFGGYEGRRLMPGDEIGFAAPRPTLPNLPARRCDPEEIPGAELWLRVIRGPQDKAFTPKGLDTFFSSEYTITNECDRTGAKLEGSGIEHVKDGNIISDGIAFGSVQVPSNGQPIIMLADRLPTGGYTKIATVISVDIPRLAQSKPGTKIRFREVSVQQAQDLYVQAMGRRRELAQRIRGAAVAADVRRFLVRLEGREYQVSVERCE</sequence>
<accession>A0A7G9B515</accession>
<evidence type="ECO:0000259" key="4">
    <source>
        <dbReference type="SMART" id="SM00797"/>
    </source>
</evidence>
<dbReference type="NCBIfam" id="TIGR00724">
    <property type="entry name" value="urea_amlyse_rel"/>
    <property type="match status" value="1"/>
</dbReference>
<evidence type="ECO:0000256" key="3">
    <source>
        <dbReference type="ARBA" id="ARBA00022840"/>
    </source>
</evidence>
<dbReference type="GO" id="GO:0016740">
    <property type="term" value="F:transferase activity"/>
    <property type="evidence" value="ECO:0007669"/>
    <property type="project" value="UniProtKB-KW"/>
</dbReference>
<keyword evidence="1" id="KW-0547">Nucleotide-binding</keyword>
<dbReference type="Proteomes" id="UP000515960">
    <property type="component" value="Chromosome"/>
</dbReference>
<evidence type="ECO:0000313" key="5">
    <source>
        <dbReference type="EMBL" id="QNL44646.1"/>
    </source>
</evidence>
<dbReference type="PANTHER" id="PTHR43309:SF5">
    <property type="entry name" value="5-OXOPROLINASE SUBUNIT C"/>
    <property type="match status" value="1"/>
</dbReference>
<dbReference type="Pfam" id="PF02626">
    <property type="entry name" value="CT_A_B"/>
    <property type="match status" value="1"/>
</dbReference>
<reference evidence="5 6" key="1">
    <citation type="submission" date="2020-08" db="EMBL/GenBank/DDBJ databases">
        <authorList>
            <person name="Liu C."/>
            <person name="Sun Q."/>
        </authorList>
    </citation>
    <scope>NUCLEOTIDE SEQUENCE [LARGE SCALE GENOMIC DNA]</scope>
    <source>
        <strain evidence="5 6">NSJ-62</strain>
    </source>
</reference>
<proteinExistence type="predicted"/>